<evidence type="ECO:0000256" key="6">
    <source>
        <dbReference type="ARBA" id="ARBA00023136"/>
    </source>
</evidence>
<feature type="transmembrane region" description="Helical" evidence="7">
    <location>
        <begin position="224"/>
        <end position="244"/>
    </location>
</feature>
<dbReference type="NCBIfam" id="TIGR01401">
    <property type="entry name" value="fliR_like_III"/>
    <property type="match status" value="1"/>
</dbReference>
<dbReference type="Proteomes" id="UP001515683">
    <property type="component" value="Unassembled WGS sequence"/>
</dbReference>
<feature type="transmembrane region" description="Helical" evidence="7">
    <location>
        <begin position="47"/>
        <end position="67"/>
    </location>
</feature>
<gene>
    <name evidence="8" type="ORF">F3J40_17060</name>
</gene>
<keyword evidence="4 7" id="KW-0812">Transmembrane</keyword>
<dbReference type="Pfam" id="PF01311">
    <property type="entry name" value="Bac_export_1"/>
    <property type="match status" value="1"/>
</dbReference>
<feature type="transmembrane region" description="Helical" evidence="7">
    <location>
        <begin position="87"/>
        <end position="106"/>
    </location>
</feature>
<comment type="similarity">
    <text evidence="2 7">Belongs to the FliR/MopE/SpaR family.</text>
</comment>
<dbReference type="PRINTS" id="PR00953">
    <property type="entry name" value="TYPE3IMRPROT"/>
</dbReference>
<dbReference type="PANTHER" id="PTHR30065:SF1">
    <property type="entry name" value="SURFACE PRESENTATION OF ANTIGENS PROTEIN SPAR"/>
    <property type="match status" value="1"/>
</dbReference>
<proteinExistence type="inferred from homology"/>
<comment type="caution">
    <text evidence="8">The sequence shown here is derived from an EMBL/GenBank/DDBJ whole genome shotgun (WGS) entry which is preliminary data.</text>
</comment>
<feature type="transmembrane region" description="Helical" evidence="7">
    <location>
        <begin position="187"/>
        <end position="212"/>
    </location>
</feature>
<keyword evidence="9" id="KW-1185">Reference proteome</keyword>
<comment type="subcellular location">
    <subcellularLocation>
        <location evidence="1 7">Cell membrane</location>
        <topology evidence="1 7">Multi-pass membrane protein</topology>
    </subcellularLocation>
</comment>
<organism evidence="8 9">
    <name type="scientific">Candidatus Pantoea multigeneris</name>
    <dbReference type="NCBI Taxonomy" id="2608357"/>
    <lineage>
        <taxon>Bacteria</taxon>
        <taxon>Pseudomonadati</taxon>
        <taxon>Pseudomonadota</taxon>
        <taxon>Gammaproteobacteria</taxon>
        <taxon>Enterobacterales</taxon>
        <taxon>Erwiniaceae</taxon>
        <taxon>Pantoea</taxon>
    </lineage>
</organism>
<name>A0ABX0RD60_9GAMM</name>
<keyword evidence="6 7" id="KW-0472">Membrane</keyword>
<accession>A0ABX0RD60</accession>
<feature type="transmembrane region" description="Helical" evidence="7">
    <location>
        <begin position="138"/>
        <end position="163"/>
    </location>
</feature>
<protein>
    <submittedName>
        <fullName evidence="8">EscT/YscT/HrcT family type III secretion system export apparatus protein</fullName>
    </submittedName>
</protein>
<evidence type="ECO:0000313" key="8">
    <source>
        <dbReference type="EMBL" id="NIF23295.1"/>
    </source>
</evidence>
<dbReference type="InterPro" id="IPR006304">
    <property type="entry name" value="T3SS_SpaR/YscT"/>
</dbReference>
<dbReference type="InterPro" id="IPR002010">
    <property type="entry name" value="T3SS_IM_R"/>
</dbReference>
<evidence type="ECO:0000256" key="5">
    <source>
        <dbReference type="ARBA" id="ARBA00022989"/>
    </source>
</evidence>
<reference evidence="8 9" key="1">
    <citation type="journal article" date="2019" name="bioRxiv">
        <title>Bacteria contribute to plant secondary compound degradation in a generalist herbivore system.</title>
        <authorList>
            <person name="Francoeur C.B."/>
            <person name="Khadempour L."/>
            <person name="Moreira-Soto R.D."/>
            <person name="Gotting K."/>
            <person name="Book A.J."/>
            <person name="Pinto-Tomas A.A."/>
            <person name="Keefover-Ring K."/>
            <person name="Currie C.R."/>
        </authorList>
    </citation>
    <scope>NUCLEOTIDE SEQUENCE [LARGE SCALE GENOMIC DNA]</scope>
    <source>
        <strain evidence="8">Acro-835</strain>
    </source>
</reference>
<sequence>MNVSYIDFVEIISGEIFFLAISMARVYAFMVFIPCFLFGLIKGKLKVSLVISVAIIITPLTKFHLSVDNLSIYDIASVVMAEMIKGVVIGVLVSLPFWIVESYGGLIDNQRGTLMGGQINTALGQDDFTPLGYFFKNLLGIIIIINFGFYFILEILMSSYSIWPINRTLPDLSAQKFEYWLQFLKNYISIIILYSAPVVVVLMLIDLASGILNILAPQAQVNMIAIPIKCLAGIFILIIMMLMYRDLMVELFFDFSKVIKYFVGGAQ</sequence>
<evidence type="ECO:0000256" key="3">
    <source>
        <dbReference type="ARBA" id="ARBA00022475"/>
    </source>
</evidence>
<dbReference type="RefSeq" id="WP_255464879.1">
    <property type="nucleotide sequence ID" value="NZ_VWXF01000007.1"/>
</dbReference>
<evidence type="ECO:0000313" key="9">
    <source>
        <dbReference type="Proteomes" id="UP001515683"/>
    </source>
</evidence>
<evidence type="ECO:0000256" key="7">
    <source>
        <dbReference type="RuleBase" id="RU362072"/>
    </source>
</evidence>
<evidence type="ECO:0000256" key="2">
    <source>
        <dbReference type="ARBA" id="ARBA00009772"/>
    </source>
</evidence>
<dbReference type="EMBL" id="VWXF01000007">
    <property type="protein sequence ID" value="NIF23295.1"/>
    <property type="molecule type" value="Genomic_DNA"/>
</dbReference>
<feature type="transmembrane region" description="Helical" evidence="7">
    <location>
        <begin position="16"/>
        <end position="40"/>
    </location>
</feature>
<dbReference type="PANTHER" id="PTHR30065">
    <property type="entry name" value="FLAGELLAR BIOSYNTHETIC PROTEIN FLIR"/>
    <property type="match status" value="1"/>
</dbReference>
<keyword evidence="5 7" id="KW-1133">Transmembrane helix</keyword>
<evidence type="ECO:0000256" key="1">
    <source>
        <dbReference type="ARBA" id="ARBA00004651"/>
    </source>
</evidence>
<evidence type="ECO:0000256" key="4">
    <source>
        <dbReference type="ARBA" id="ARBA00022692"/>
    </source>
</evidence>
<keyword evidence="3 7" id="KW-1003">Cell membrane</keyword>